<evidence type="ECO:0000256" key="1">
    <source>
        <dbReference type="SAM" id="Phobius"/>
    </source>
</evidence>
<proteinExistence type="predicted"/>
<feature type="transmembrane region" description="Helical" evidence="1">
    <location>
        <begin position="12"/>
        <end position="34"/>
    </location>
</feature>
<sequence length="93" mass="10738">MIKKNCQKGTVVIITFLVLVILLLLGSYFLVFAITETRISKSQEAGARTYYLAEAGINELIWKIKNRVSPFPVFIVDFGRSRAIRIKIYRWNI</sequence>
<dbReference type="AlphaFoldDB" id="X1R2I4"/>
<reference evidence="2" key="1">
    <citation type="journal article" date="2014" name="Front. Microbiol.">
        <title>High frequency of phylogenetically diverse reductive dehalogenase-homologous genes in deep subseafloor sedimentary metagenomes.</title>
        <authorList>
            <person name="Kawai M."/>
            <person name="Futagami T."/>
            <person name="Toyoda A."/>
            <person name="Takaki Y."/>
            <person name="Nishi S."/>
            <person name="Hori S."/>
            <person name="Arai W."/>
            <person name="Tsubouchi T."/>
            <person name="Morono Y."/>
            <person name="Uchiyama I."/>
            <person name="Ito T."/>
            <person name="Fujiyama A."/>
            <person name="Inagaki F."/>
            <person name="Takami H."/>
        </authorList>
    </citation>
    <scope>NUCLEOTIDE SEQUENCE</scope>
    <source>
        <strain evidence="2">Expedition CK06-06</strain>
    </source>
</reference>
<keyword evidence="1" id="KW-0812">Transmembrane</keyword>
<accession>X1R2I4</accession>
<protein>
    <recommendedName>
        <fullName evidence="3">Type 4 fimbrial biogenesis protein PilX N-terminal domain-containing protein</fullName>
    </recommendedName>
</protein>
<gene>
    <name evidence="2" type="ORF">S06H3_57098</name>
</gene>
<keyword evidence="1" id="KW-0472">Membrane</keyword>
<evidence type="ECO:0000313" key="2">
    <source>
        <dbReference type="EMBL" id="GAI57320.1"/>
    </source>
</evidence>
<name>X1R2I4_9ZZZZ</name>
<dbReference type="EMBL" id="BARV01036810">
    <property type="protein sequence ID" value="GAI57320.1"/>
    <property type="molecule type" value="Genomic_DNA"/>
</dbReference>
<organism evidence="2">
    <name type="scientific">marine sediment metagenome</name>
    <dbReference type="NCBI Taxonomy" id="412755"/>
    <lineage>
        <taxon>unclassified sequences</taxon>
        <taxon>metagenomes</taxon>
        <taxon>ecological metagenomes</taxon>
    </lineage>
</organism>
<evidence type="ECO:0008006" key="3">
    <source>
        <dbReference type="Google" id="ProtNLM"/>
    </source>
</evidence>
<comment type="caution">
    <text evidence="2">The sequence shown here is derived from an EMBL/GenBank/DDBJ whole genome shotgun (WGS) entry which is preliminary data.</text>
</comment>
<keyword evidence="1" id="KW-1133">Transmembrane helix</keyword>